<dbReference type="STRING" id="1798374.A2Z33_02590"/>
<dbReference type="InterPro" id="IPR000182">
    <property type="entry name" value="GNAT_dom"/>
</dbReference>
<keyword evidence="1" id="KW-0808">Transferase</keyword>
<sequence length="136" mass="15749">MTFRFVTINDHTQLLSFWKENYFVNELDELGPLKSFLEKNLDLSLLAEDKGEVVGTVLGPFDGRRGYIQKLVVRKDYRKQGLGKQLLEKVIKNLRSAGALYIPINVNAELFTFYEKCGFKVTEQIPMNNTYSTYKK</sequence>
<reference evidence="4 5" key="1">
    <citation type="journal article" date="2016" name="Nat. Commun.">
        <title>Thousands of microbial genomes shed light on interconnected biogeochemical processes in an aquifer system.</title>
        <authorList>
            <person name="Anantharaman K."/>
            <person name="Brown C.T."/>
            <person name="Hug L.A."/>
            <person name="Sharon I."/>
            <person name="Castelle C.J."/>
            <person name="Probst A.J."/>
            <person name="Thomas B.C."/>
            <person name="Singh A."/>
            <person name="Wilkins M.J."/>
            <person name="Karaoz U."/>
            <person name="Brodie E.L."/>
            <person name="Williams K.H."/>
            <person name="Hubbard S.S."/>
            <person name="Banfield J.F."/>
        </authorList>
    </citation>
    <scope>NUCLEOTIDE SEQUENCE [LARGE SCALE GENOMIC DNA]</scope>
</reference>
<comment type="caution">
    <text evidence="4">The sequence shown here is derived from an EMBL/GenBank/DDBJ whole genome shotgun (WGS) entry which is preliminary data.</text>
</comment>
<proteinExistence type="predicted"/>
<dbReference type="PANTHER" id="PTHR43072:SF51">
    <property type="entry name" value="ABC SUPERFAMILY TRANSPORT PROTEIN"/>
    <property type="match status" value="1"/>
</dbReference>
<dbReference type="CDD" id="cd04301">
    <property type="entry name" value="NAT_SF"/>
    <property type="match status" value="1"/>
</dbReference>
<organism evidence="4 5">
    <name type="scientific">Candidatus Gottesmanbacteria bacterium RBG_16_52_11</name>
    <dbReference type="NCBI Taxonomy" id="1798374"/>
    <lineage>
        <taxon>Bacteria</taxon>
        <taxon>Candidatus Gottesmaniibacteriota</taxon>
    </lineage>
</organism>
<gene>
    <name evidence="4" type="ORF">A2Z33_02590</name>
</gene>
<dbReference type="Proteomes" id="UP000178448">
    <property type="component" value="Unassembled WGS sequence"/>
</dbReference>
<dbReference type="InterPro" id="IPR016181">
    <property type="entry name" value="Acyl_CoA_acyltransferase"/>
</dbReference>
<evidence type="ECO:0000313" key="4">
    <source>
        <dbReference type="EMBL" id="OGG01403.1"/>
    </source>
</evidence>
<dbReference type="GO" id="GO:0016747">
    <property type="term" value="F:acyltransferase activity, transferring groups other than amino-acyl groups"/>
    <property type="evidence" value="ECO:0007669"/>
    <property type="project" value="InterPro"/>
</dbReference>
<dbReference type="PANTHER" id="PTHR43072">
    <property type="entry name" value="N-ACETYLTRANSFERASE"/>
    <property type="match status" value="1"/>
</dbReference>
<keyword evidence="2" id="KW-0012">Acyltransferase</keyword>
<dbReference type="AlphaFoldDB" id="A0A1F5YMY0"/>
<protein>
    <recommendedName>
        <fullName evidence="3">N-acetyltransferase domain-containing protein</fullName>
    </recommendedName>
</protein>
<evidence type="ECO:0000313" key="5">
    <source>
        <dbReference type="Proteomes" id="UP000178448"/>
    </source>
</evidence>
<evidence type="ECO:0000256" key="1">
    <source>
        <dbReference type="ARBA" id="ARBA00022679"/>
    </source>
</evidence>
<dbReference type="EMBL" id="MFJD01000016">
    <property type="protein sequence ID" value="OGG01403.1"/>
    <property type="molecule type" value="Genomic_DNA"/>
</dbReference>
<dbReference type="SUPFAM" id="SSF55729">
    <property type="entry name" value="Acyl-CoA N-acyltransferases (Nat)"/>
    <property type="match status" value="1"/>
</dbReference>
<accession>A0A1F5YMY0</accession>
<evidence type="ECO:0000259" key="3">
    <source>
        <dbReference type="PROSITE" id="PS51186"/>
    </source>
</evidence>
<feature type="domain" description="N-acetyltransferase" evidence="3">
    <location>
        <begin position="1"/>
        <end position="136"/>
    </location>
</feature>
<evidence type="ECO:0000256" key="2">
    <source>
        <dbReference type="ARBA" id="ARBA00023315"/>
    </source>
</evidence>
<name>A0A1F5YMY0_9BACT</name>
<dbReference type="Gene3D" id="3.40.630.30">
    <property type="match status" value="1"/>
</dbReference>
<dbReference type="Pfam" id="PF00583">
    <property type="entry name" value="Acetyltransf_1"/>
    <property type="match status" value="1"/>
</dbReference>
<dbReference type="PROSITE" id="PS51186">
    <property type="entry name" value="GNAT"/>
    <property type="match status" value="1"/>
</dbReference>